<dbReference type="SUPFAM" id="SSF52058">
    <property type="entry name" value="L domain-like"/>
    <property type="match status" value="3"/>
</dbReference>
<dbReference type="InterPro" id="IPR026906">
    <property type="entry name" value="LRR_5"/>
</dbReference>
<accession>A0ABR2I6F4</accession>
<evidence type="ECO:0000313" key="1">
    <source>
        <dbReference type="EMBL" id="KAK8857664.1"/>
    </source>
</evidence>
<dbReference type="Proteomes" id="UP001470230">
    <property type="component" value="Unassembled WGS sequence"/>
</dbReference>
<gene>
    <name evidence="1" type="ORF">M9Y10_016071</name>
</gene>
<protein>
    <recommendedName>
        <fullName evidence="3">Surface antigen BspA-like</fullName>
    </recommendedName>
</protein>
<evidence type="ECO:0008006" key="3">
    <source>
        <dbReference type="Google" id="ProtNLM"/>
    </source>
</evidence>
<reference evidence="1 2" key="1">
    <citation type="submission" date="2024-04" db="EMBL/GenBank/DDBJ databases">
        <title>Tritrichomonas musculus Genome.</title>
        <authorList>
            <person name="Alves-Ferreira E."/>
            <person name="Grigg M."/>
            <person name="Lorenzi H."/>
            <person name="Galac M."/>
        </authorList>
    </citation>
    <scope>NUCLEOTIDE SEQUENCE [LARGE SCALE GENOMIC DNA]</scope>
    <source>
        <strain evidence="1 2">EAF2021</strain>
    </source>
</reference>
<dbReference type="InterPro" id="IPR053139">
    <property type="entry name" value="Surface_bspA-like"/>
</dbReference>
<proteinExistence type="predicted"/>
<keyword evidence="2" id="KW-1185">Reference proteome</keyword>
<dbReference type="InterPro" id="IPR032675">
    <property type="entry name" value="LRR_dom_sf"/>
</dbReference>
<evidence type="ECO:0000313" key="2">
    <source>
        <dbReference type="Proteomes" id="UP001470230"/>
    </source>
</evidence>
<dbReference type="PANTHER" id="PTHR45661:SF3">
    <property type="entry name" value="IG-LIKE DOMAIN-CONTAINING PROTEIN"/>
    <property type="match status" value="1"/>
</dbReference>
<dbReference type="EMBL" id="JAPFFF010000020">
    <property type="protein sequence ID" value="KAK8857664.1"/>
    <property type="molecule type" value="Genomic_DNA"/>
</dbReference>
<comment type="caution">
    <text evidence="1">The sequence shown here is derived from an EMBL/GenBank/DDBJ whole genome shotgun (WGS) entry which is preliminary data.</text>
</comment>
<dbReference type="Pfam" id="PF13306">
    <property type="entry name" value="LRR_5"/>
    <property type="match status" value="4"/>
</dbReference>
<dbReference type="Gene3D" id="3.80.10.10">
    <property type="entry name" value="Ribonuclease Inhibitor"/>
    <property type="match status" value="4"/>
</dbReference>
<name>A0ABR2I6F4_9EUKA</name>
<sequence>MDLIEDSDAINYDFLQSVDVIFQLWIKKPEEFEQKLSDIINRLQMGLKHLDQQNVSSEIISYIFYLCDEMSDYHVNIIDYRDANEEISEIDDNIGNTAEELSFWLDNYLYSRRSKIMIENHNYNNIKQDCLIYSINEIQKTAEVVGCIFEKTTIIIPSKINHESHEYTVIGIYKKAFKKTQYIKTIQFPVDSKLLTIGERAFYRSQIECFSIPVNLQEIHEEAFFYCEKLHEINIPINSKLQLIGRNAFVSCSLECINIPSSLIKIDKRAFYFCYQLKHVHIENDSNLQIIEKEAFAYSSIESISISANLKELKEGCFKETPKLNKINVSPNNQFYIIYDNNFILSKSSPTKEYYDTLVFSIRDIESVIIPDFIEIIAKYAFNECKKLKNIEILINSKLQIIENNAFSSSSIEKIILPYHLKKVCRHAFAFCKKLQNVEIHPNSQLLIIEREAFHHSNIEIISFPTSPLELQEGWCIQTQKLAKINITQNNNNYMIYDNKFVLGKSSPEKEKYDVLILAFRDITEAIIPDFIEVIGSYAFEGCSKLMNVEISSYSQLKEIRAGAFSASAIESIKIPPNLIRIYEDAFYSCTKLHTVDIPKDSKLMFIGARAFYKASIKSIYIPDNLTEINEYTFLNCKNLQTVEFGINSKLTFIKKYAFTCACIENIKIPPSVIRICDASFYYCKKLTHVEIPKESNLQIIDNLAFSQTRIKTIIPTHVKKIGCGAFSECESPQIDFSPDSELQTICIDAFYGLQIESLTIPSSFTDFQEGWCSILPKLTKINMQNNKNYTLYQDKFILGKSSLEKEDFDDKY</sequence>
<dbReference type="PANTHER" id="PTHR45661">
    <property type="entry name" value="SURFACE ANTIGEN"/>
    <property type="match status" value="1"/>
</dbReference>
<organism evidence="1 2">
    <name type="scientific">Tritrichomonas musculus</name>
    <dbReference type="NCBI Taxonomy" id="1915356"/>
    <lineage>
        <taxon>Eukaryota</taxon>
        <taxon>Metamonada</taxon>
        <taxon>Parabasalia</taxon>
        <taxon>Tritrichomonadida</taxon>
        <taxon>Tritrichomonadidae</taxon>
        <taxon>Tritrichomonas</taxon>
    </lineage>
</organism>